<gene>
    <name evidence="2" type="ORF">GGR27_001907</name>
</gene>
<dbReference type="Proteomes" id="UP000770785">
    <property type="component" value="Unassembled WGS sequence"/>
</dbReference>
<evidence type="ECO:0000313" key="3">
    <source>
        <dbReference type="Proteomes" id="UP000770785"/>
    </source>
</evidence>
<evidence type="ECO:0000256" key="1">
    <source>
        <dbReference type="SAM" id="MobiDB-lite"/>
    </source>
</evidence>
<evidence type="ECO:0000313" key="2">
    <source>
        <dbReference type="EMBL" id="NJC26408.1"/>
    </source>
</evidence>
<dbReference type="RefSeq" id="WP_168037153.1">
    <property type="nucleotide sequence ID" value="NZ_JAATJH010000002.1"/>
</dbReference>
<reference evidence="2 3" key="1">
    <citation type="submission" date="2020-03" db="EMBL/GenBank/DDBJ databases">
        <title>Genomic Encyclopedia of Type Strains, Phase IV (KMG-IV): sequencing the most valuable type-strain genomes for metagenomic binning, comparative biology and taxonomic classification.</title>
        <authorList>
            <person name="Goeker M."/>
        </authorList>
    </citation>
    <scope>NUCLEOTIDE SEQUENCE [LARGE SCALE GENOMIC DNA]</scope>
    <source>
        <strain evidence="2 3">DSM 105096</strain>
    </source>
</reference>
<sequence length="206" mass="22363">MNVVRATVPLLLSFFLCTCGNRPNELAEDGAGVDTGTTPEIDNPNEDNTDIYDVDPEDPYLMSNGAILGLKPGEPLGEYADGLRTGRIRTGEGDFDVYFIDGAEGDELGYLLPDPTAKSRIGDIILTAPTVVTEKGIRVGLTYAELIERLGAVAFHGSETEARVYGTKDGLRYRLDVNSTKRDLTEADIEPGTRITEIVINRQGPR</sequence>
<protein>
    <submittedName>
        <fullName evidence="2">Uncharacterized protein</fullName>
    </submittedName>
</protein>
<accession>A0ABX0XAW1</accession>
<proteinExistence type="predicted"/>
<organism evidence="2 3">
    <name type="scientific">Neolewinella antarctica</name>
    <dbReference type="NCBI Taxonomy" id="442734"/>
    <lineage>
        <taxon>Bacteria</taxon>
        <taxon>Pseudomonadati</taxon>
        <taxon>Bacteroidota</taxon>
        <taxon>Saprospiria</taxon>
        <taxon>Saprospirales</taxon>
        <taxon>Lewinellaceae</taxon>
        <taxon>Neolewinella</taxon>
    </lineage>
</organism>
<dbReference type="EMBL" id="JAATJH010000002">
    <property type="protein sequence ID" value="NJC26408.1"/>
    <property type="molecule type" value="Genomic_DNA"/>
</dbReference>
<keyword evidence="3" id="KW-1185">Reference proteome</keyword>
<comment type="caution">
    <text evidence="2">The sequence shown here is derived from an EMBL/GenBank/DDBJ whole genome shotgun (WGS) entry which is preliminary data.</text>
</comment>
<name>A0ABX0XAW1_9BACT</name>
<feature type="region of interest" description="Disordered" evidence="1">
    <location>
        <begin position="28"/>
        <end position="48"/>
    </location>
</feature>